<feature type="transmembrane region" description="Helical" evidence="8">
    <location>
        <begin position="533"/>
        <end position="552"/>
    </location>
</feature>
<feature type="transmembrane region" description="Helical" evidence="8">
    <location>
        <begin position="853"/>
        <end position="872"/>
    </location>
</feature>
<feature type="transmembrane region" description="Helical" evidence="8">
    <location>
        <begin position="951"/>
        <end position="970"/>
    </location>
</feature>
<dbReference type="Gene3D" id="1.20.1640.10">
    <property type="entry name" value="Multidrug efflux transporter AcrB transmembrane domain"/>
    <property type="match status" value="2"/>
</dbReference>
<evidence type="ECO:0000313" key="10">
    <source>
        <dbReference type="Proteomes" id="UP000006365"/>
    </source>
</evidence>
<evidence type="ECO:0000256" key="5">
    <source>
        <dbReference type="ARBA" id="ARBA00022692"/>
    </source>
</evidence>
<protein>
    <submittedName>
        <fullName evidence="9">Acriflavin resistance protein</fullName>
    </submittedName>
</protein>
<dbReference type="InterPro" id="IPR027463">
    <property type="entry name" value="AcrB_DN_DC_subdom"/>
</dbReference>
<evidence type="ECO:0000256" key="8">
    <source>
        <dbReference type="SAM" id="Phobius"/>
    </source>
</evidence>
<dbReference type="FunFam" id="3.30.70.1430:FF:000001">
    <property type="entry name" value="Efflux pump membrane transporter"/>
    <property type="match status" value="1"/>
</dbReference>
<dbReference type="SUPFAM" id="SSF82693">
    <property type="entry name" value="Multidrug efflux transporter AcrB pore domain, PN1, PN2, PC1 and PC2 subdomains"/>
    <property type="match status" value="3"/>
</dbReference>
<keyword evidence="5 8" id="KW-0812">Transmembrane</keyword>
<keyword evidence="3" id="KW-1003">Cell membrane</keyword>
<evidence type="ECO:0000256" key="2">
    <source>
        <dbReference type="ARBA" id="ARBA00022448"/>
    </source>
</evidence>
<dbReference type="PRINTS" id="PR00702">
    <property type="entry name" value="ACRIFLAVINRP"/>
</dbReference>
<accession>A0A7U3YLB1</accession>
<comment type="subcellular location">
    <subcellularLocation>
        <location evidence="1">Cell inner membrane</location>
        <topology evidence="1">Multi-pass membrane protein</topology>
    </subcellularLocation>
</comment>
<dbReference type="Gene3D" id="3.30.2090.10">
    <property type="entry name" value="Multidrug efflux transporter AcrB TolC docking domain, DN and DC subdomains"/>
    <property type="match status" value="2"/>
</dbReference>
<dbReference type="FunFam" id="1.20.1640.10:FF:000001">
    <property type="entry name" value="Efflux pump membrane transporter"/>
    <property type="match status" value="1"/>
</dbReference>
<gene>
    <name evidence="9" type="ordered locus">Despr_1324</name>
</gene>
<feature type="transmembrane region" description="Helical" evidence="8">
    <location>
        <begin position="467"/>
        <end position="490"/>
    </location>
</feature>
<feature type="transmembrane region" description="Helical" evidence="8">
    <location>
        <begin position="982"/>
        <end position="1007"/>
    </location>
</feature>
<evidence type="ECO:0000256" key="3">
    <source>
        <dbReference type="ARBA" id="ARBA00022475"/>
    </source>
</evidence>
<sequence>MTGTSDLFIRRPVMTVLVMCSILLFGLIGYRHLAVSDLPNVDFPTIQVTANLPGANPDTMASTVATVLEKEFSTIAGLDSMSSVSTTGSTQITLQFSLERDIDAAAQDVQTAISLANRRLPDNMPSPPSFRRTNPASDPILFISLNSPSLPLSLLDQYGQTMGQRLSMISGVAQITLRGSQKYAVRVQLDPLAMQGFDLDADEVAAAIDRQNANQPMGQLSGPHTTLTLKASGELKKADQYRDIVVAVRGGRPIRLAEVATVIDSVENDKSGAWFFTPNSKAQTIVLAVEKQPGANTIEVAGAVKALLPKLSETLPASVKLAILRDGSVAITESALDIQFTLLLTLVLVVLVIFLFIRNLSATVIPSLSLPMSVIGTFAVMYLLDYSLNNMSLMALTLAVGFVVDDSIVVLENIVRHLEMGKSRMQAALDGAREVGFTIISMTLSLVAIFIPLLFLGGIMGRLFREFSVTIGAAVLVSGVISLTLVPMLCSRYLSEQHGRGHGRLYQLTESGYQLLARWYGNSLLVVLRYRRLTMAFSLAVLAATAYLFVVVPKGFIPSEDRGFIMVSTQSSQSASWISQVGHLMRLAAIVQKDPNVDRFMVNASSSSPFMLLVLKPRHERQLSADELILSLRPKLNSVPGIRAMLVNPLPINIGGRRSRSLYQLTLQGIDTDRLYATARTLERMMLDTPNLIDVSSDLQMDNPELMVEIDRNRALLLGVSPQQIEDTLYSAFGERDVSTIFGANDQYSVIVEFHPDFQNDASALDRLHVRSSQGPLVPLAAVATLRQGLGPLSINHSGQLPSVTLSFNVKPGVALGQALADLQQMTDSLLPTGVTASFQGNAQQFQAAQASMGWLLALSIVVIYIVLGILYESYIHPLTILTALPFAGFGALITLMLFRVDLSIYAFVGIIMLIGLVKKNGIMMIDFAIAAQAEGKSAVEAIHEACVIRFRPIMMTTMAALMAGIPIALGYGAGAESRQPLGLAVVGGLLFSQSLTLYVTPVFYLYMEKLRQGLGRNRGNGLEH</sequence>
<dbReference type="SUPFAM" id="SSF82866">
    <property type="entry name" value="Multidrug efflux transporter AcrB transmembrane domain"/>
    <property type="match status" value="2"/>
</dbReference>
<dbReference type="SUPFAM" id="SSF82714">
    <property type="entry name" value="Multidrug efflux transporter AcrB TolC docking domain, DN and DC subdomains"/>
    <property type="match status" value="2"/>
</dbReference>
<organism evidence="9 10">
    <name type="scientific">Desulfobulbus propionicus (strain ATCC 33891 / DSM 2032 / VKM B-1956 / 1pr3)</name>
    <dbReference type="NCBI Taxonomy" id="577650"/>
    <lineage>
        <taxon>Bacteria</taxon>
        <taxon>Pseudomonadati</taxon>
        <taxon>Thermodesulfobacteriota</taxon>
        <taxon>Desulfobulbia</taxon>
        <taxon>Desulfobulbales</taxon>
        <taxon>Desulfobulbaceae</taxon>
        <taxon>Desulfobulbus</taxon>
    </lineage>
</organism>
<dbReference type="InterPro" id="IPR001036">
    <property type="entry name" value="Acrflvin-R"/>
</dbReference>
<dbReference type="Pfam" id="PF00873">
    <property type="entry name" value="ACR_tran"/>
    <property type="match status" value="1"/>
</dbReference>
<feature type="transmembrane region" description="Helical" evidence="8">
    <location>
        <begin position="364"/>
        <end position="384"/>
    </location>
</feature>
<dbReference type="Gene3D" id="3.30.70.1320">
    <property type="entry name" value="Multidrug efflux transporter AcrB pore domain like"/>
    <property type="match status" value="1"/>
</dbReference>
<keyword evidence="10" id="KW-1185">Reference proteome</keyword>
<evidence type="ECO:0000256" key="7">
    <source>
        <dbReference type="ARBA" id="ARBA00023136"/>
    </source>
</evidence>
<keyword evidence="6 8" id="KW-1133">Transmembrane helix</keyword>
<dbReference type="KEGG" id="dpr:Despr_1324"/>
<evidence type="ECO:0000256" key="1">
    <source>
        <dbReference type="ARBA" id="ARBA00004429"/>
    </source>
</evidence>
<keyword evidence="2" id="KW-0813">Transport</keyword>
<feature type="transmembrane region" description="Helical" evidence="8">
    <location>
        <begin position="879"/>
        <end position="899"/>
    </location>
</feature>
<dbReference type="GO" id="GO:0005886">
    <property type="term" value="C:plasma membrane"/>
    <property type="evidence" value="ECO:0007669"/>
    <property type="project" value="UniProtKB-SubCell"/>
</dbReference>
<dbReference type="RefSeq" id="WP_015724030.1">
    <property type="nucleotide sequence ID" value="NC_014972.1"/>
</dbReference>
<reference evidence="9 10" key="1">
    <citation type="journal article" date="2011" name="Stand. Genomic Sci.">
        <title>Complete genome sequence of Desulfobulbus propionicus type strain (1pr3).</title>
        <authorList>
            <person name="Pagani I."/>
            <person name="Lapidus A."/>
            <person name="Nolan M."/>
            <person name="Lucas S."/>
            <person name="Hammon N."/>
            <person name="Deshpande S."/>
            <person name="Cheng J.F."/>
            <person name="Chertkov O."/>
            <person name="Davenport K."/>
            <person name="Tapia R."/>
            <person name="Han C."/>
            <person name="Goodwin L."/>
            <person name="Pitluck S."/>
            <person name="Liolios K."/>
            <person name="Mavromatis K."/>
            <person name="Ivanova N."/>
            <person name="Mikhailova N."/>
            <person name="Pati A."/>
            <person name="Chen A."/>
            <person name="Palaniappan K."/>
            <person name="Land M."/>
            <person name="Hauser L."/>
            <person name="Chang Y.J."/>
            <person name="Jeffries C.D."/>
            <person name="Detter J.C."/>
            <person name="Brambilla E."/>
            <person name="Kannan K.P."/>
            <person name="Djao O.D."/>
            <person name="Rohde M."/>
            <person name="Pukall R."/>
            <person name="Spring S."/>
            <person name="Goker M."/>
            <person name="Sikorski J."/>
            <person name="Woyke T."/>
            <person name="Bristow J."/>
            <person name="Eisen J.A."/>
            <person name="Markowitz V."/>
            <person name="Hugenholtz P."/>
            <person name="Kyrpides N.C."/>
            <person name="Klenk H.P."/>
        </authorList>
    </citation>
    <scope>NUCLEOTIDE SEQUENCE [LARGE SCALE GENOMIC DNA]</scope>
    <source>
        <strain evidence="10">ATCC 33891 / DSM 2032 / 1pr3</strain>
    </source>
</reference>
<dbReference type="PANTHER" id="PTHR32063:SF21">
    <property type="entry name" value="MULTIDRUG RESISTANCE PROTEIN MDTB"/>
    <property type="match status" value="1"/>
</dbReference>
<keyword evidence="7 8" id="KW-0472">Membrane</keyword>
<feature type="transmembrane region" description="Helical" evidence="8">
    <location>
        <begin position="905"/>
        <end position="930"/>
    </location>
</feature>
<name>A0A7U3YLB1_DESPD</name>
<dbReference type="Proteomes" id="UP000006365">
    <property type="component" value="Chromosome"/>
</dbReference>
<evidence type="ECO:0000313" key="9">
    <source>
        <dbReference type="EMBL" id="ADW17488.1"/>
    </source>
</evidence>
<dbReference type="Gene3D" id="3.30.70.1440">
    <property type="entry name" value="Multidrug efflux transporter AcrB pore domain"/>
    <property type="match status" value="1"/>
</dbReference>
<evidence type="ECO:0000256" key="6">
    <source>
        <dbReference type="ARBA" id="ARBA00022989"/>
    </source>
</evidence>
<feature type="transmembrane region" description="Helical" evidence="8">
    <location>
        <begin position="12"/>
        <end position="30"/>
    </location>
</feature>
<feature type="transmembrane region" description="Helical" evidence="8">
    <location>
        <begin position="390"/>
        <end position="415"/>
    </location>
</feature>
<dbReference type="Gene3D" id="3.30.70.1430">
    <property type="entry name" value="Multidrug efflux transporter AcrB pore domain"/>
    <property type="match status" value="2"/>
</dbReference>
<dbReference type="PANTHER" id="PTHR32063">
    <property type="match status" value="1"/>
</dbReference>
<dbReference type="EMBL" id="CP002364">
    <property type="protein sequence ID" value="ADW17488.1"/>
    <property type="molecule type" value="Genomic_DNA"/>
</dbReference>
<feature type="transmembrane region" description="Helical" evidence="8">
    <location>
        <begin position="435"/>
        <end position="455"/>
    </location>
</feature>
<proteinExistence type="predicted"/>
<evidence type="ECO:0000256" key="4">
    <source>
        <dbReference type="ARBA" id="ARBA00022519"/>
    </source>
</evidence>
<dbReference type="AlphaFoldDB" id="A0A7U3YLB1"/>
<dbReference type="GO" id="GO:0042910">
    <property type="term" value="F:xenobiotic transmembrane transporter activity"/>
    <property type="evidence" value="ECO:0007669"/>
    <property type="project" value="TreeGrafter"/>
</dbReference>
<feature type="transmembrane region" description="Helical" evidence="8">
    <location>
        <begin position="338"/>
        <end position="357"/>
    </location>
</feature>
<keyword evidence="4" id="KW-0997">Cell inner membrane</keyword>